<reference evidence="1" key="1">
    <citation type="submission" date="2024-05" db="EMBL/GenBank/DDBJ databases">
        <title>30 novel species of actinomycetes from the DSMZ collection.</title>
        <authorList>
            <person name="Nouioui I."/>
        </authorList>
    </citation>
    <scope>NUCLEOTIDE SEQUENCE</scope>
    <source>
        <strain evidence="1">DSM 40712</strain>
    </source>
</reference>
<organism evidence="1 2">
    <name type="scientific">Streptomyces lancefieldiae</name>
    <dbReference type="NCBI Taxonomy" id="3075520"/>
    <lineage>
        <taxon>Bacteria</taxon>
        <taxon>Bacillati</taxon>
        <taxon>Actinomycetota</taxon>
        <taxon>Actinomycetes</taxon>
        <taxon>Kitasatosporales</taxon>
        <taxon>Streptomycetaceae</taxon>
        <taxon>Streptomyces</taxon>
    </lineage>
</organism>
<keyword evidence="2" id="KW-1185">Reference proteome</keyword>
<protein>
    <submittedName>
        <fullName evidence="1">Uncharacterized protein</fullName>
    </submittedName>
</protein>
<evidence type="ECO:0000313" key="1">
    <source>
        <dbReference type="EMBL" id="MDT0615780.1"/>
    </source>
</evidence>
<evidence type="ECO:0000313" key="2">
    <source>
        <dbReference type="Proteomes" id="UP001180724"/>
    </source>
</evidence>
<dbReference type="Proteomes" id="UP001180724">
    <property type="component" value="Unassembled WGS sequence"/>
</dbReference>
<sequence>MTGGPAQAAVFAAPPARDEQTRVRGAHAAAARNLQVTASGPEVRGRQGRTLSRQAGSCWIAHRNLPAPLIPLCLGTWTVITLAAAGHLNLPPDHHLEETPSS</sequence>
<accession>A0ABU3B0Z0</accession>
<proteinExistence type="predicted"/>
<gene>
    <name evidence="1" type="ORF">RM812_37215</name>
</gene>
<dbReference type="RefSeq" id="WP_311584262.1">
    <property type="nucleotide sequence ID" value="NZ_JAVRFH010000074.1"/>
</dbReference>
<dbReference type="EMBL" id="JAVRFH010000074">
    <property type="protein sequence ID" value="MDT0615780.1"/>
    <property type="molecule type" value="Genomic_DNA"/>
</dbReference>
<comment type="caution">
    <text evidence="1">The sequence shown here is derived from an EMBL/GenBank/DDBJ whole genome shotgun (WGS) entry which is preliminary data.</text>
</comment>
<name>A0ABU3B0Z0_9ACTN</name>